<dbReference type="Proteomes" id="UP000011205">
    <property type="component" value="Unassembled WGS sequence"/>
</dbReference>
<dbReference type="PATRIC" id="fig|1160705.3.peg.6565"/>
<accession>L8PAM4</accession>
<name>L8PAM4_STRVR</name>
<evidence type="ECO:0000313" key="2">
    <source>
        <dbReference type="Proteomes" id="UP000011205"/>
    </source>
</evidence>
<organism evidence="1 2">
    <name type="scientific">Streptomyces viridochromogenes Tue57</name>
    <dbReference type="NCBI Taxonomy" id="1160705"/>
    <lineage>
        <taxon>Bacteria</taxon>
        <taxon>Bacillati</taxon>
        <taxon>Actinomycetota</taxon>
        <taxon>Actinomycetes</taxon>
        <taxon>Kitasatosporales</taxon>
        <taxon>Streptomycetaceae</taxon>
        <taxon>Streptomyces</taxon>
    </lineage>
</organism>
<dbReference type="EMBL" id="AMLP01000209">
    <property type="protein sequence ID" value="ELS52387.1"/>
    <property type="molecule type" value="Genomic_DNA"/>
</dbReference>
<protein>
    <submittedName>
        <fullName evidence="1">Uncharacterized protein</fullName>
    </submittedName>
</protein>
<proteinExistence type="predicted"/>
<sequence length="39" mass="4258">MLRWGRGVPAEGATAGWAPVDALMKSVQIIDFEIATSRR</sequence>
<evidence type="ECO:0000313" key="1">
    <source>
        <dbReference type="EMBL" id="ELS52387.1"/>
    </source>
</evidence>
<gene>
    <name evidence="1" type="ORF">STVIR_6647</name>
</gene>
<dbReference type="AlphaFoldDB" id="L8PAM4"/>
<reference evidence="1 2" key="1">
    <citation type="journal article" date="2013" name="Genome Announc.">
        <title>Draft Genome Sequence of Streptomyces viridochromogenes Strain Tu57, Producer of Avilamycin.</title>
        <authorList>
            <person name="Gruning B.A."/>
            <person name="Erxleben A."/>
            <person name="Hahnlein A."/>
            <person name="Gunther S."/>
        </authorList>
    </citation>
    <scope>NUCLEOTIDE SEQUENCE [LARGE SCALE GENOMIC DNA]</scope>
    <source>
        <strain evidence="1 2">Tue57</strain>
    </source>
</reference>
<comment type="caution">
    <text evidence="1">The sequence shown here is derived from an EMBL/GenBank/DDBJ whole genome shotgun (WGS) entry which is preliminary data.</text>
</comment>